<dbReference type="CDD" id="cd17039">
    <property type="entry name" value="Ubl_ubiquitin_like"/>
    <property type="match status" value="1"/>
</dbReference>
<dbReference type="PANTHER" id="PTHR47725">
    <property type="entry name" value="OS03G0364000 PROTEIN"/>
    <property type="match status" value="1"/>
</dbReference>
<dbReference type="Pfam" id="PF00240">
    <property type="entry name" value="ubiquitin"/>
    <property type="match status" value="1"/>
</dbReference>
<dbReference type="KEGG" id="gtt:GUITHDRAFT_113913"/>
<name>L1IVQ1_GUITC</name>
<evidence type="ECO:0000259" key="1">
    <source>
        <dbReference type="PROSITE" id="PS50053"/>
    </source>
</evidence>
<dbReference type="PROSITE" id="PS50053">
    <property type="entry name" value="UBIQUITIN_2"/>
    <property type="match status" value="1"/>
</dbReference>
<feature type="domain" description="Ubiquitin-like" evidence="1">
    <location>
        <begin position="1"/>
        <end position="77"/>
    </location>
</feature>
<dbReference type="OrthoDB" id="428577at2759"/>
<dbReference type="eggNOG" id="KOG4495">
    <property type="taxonomic scope" value="Eukaryota"/>
</dbReference>
<dbReference type="SMART" id="SM00213">
    <property type="entry name" value="UBQ"/>
    <property type="match status" value="1"/>
</dbReference>
<dbReference type="GeneID" id="17296683"/>
<dbReference type="STRING" id="905079.L1IVQ1"/>
<accession>L1IVQ1</accession>
<dbReference type="EMBL" id="JH993035">
    <property type="protein sequence ID" value="EKX39920.1"/>
    <property type="molecule type" value="Genomic_DNA"/>
</dbReference>
<dbReference type="HOGENOM" id="CLU_142565_1_1_1"/>
<sequence>MYVRIKRQRRTIFLSCEPSDTFSKLKAKVASISSTEPDKVRLLTIVDQINCEDAKTLRDLKIEDGAILALVLPDSSKDGGWESIDIVEPTPDVLQESDSLAETK</sequence>
<gene>
    <name evidence="2" type="ORF">GUITHDRAFT_113913</name>
</gene>
<dbReference type="AlphaFoldDB" id="L1IVQ1"/>
<dbReference type="PaxDb" id="55529-EKX39920"/>
<proteinExistence type="predicted"/>
<reference evidence="2 4" key="1">
    <citation type="journal article" date="2012" name="Nature">
        <title>Algal genomes reveal evolutionary mosaicism and the fate of nucleomorphs.</title>
        <authorList>
            <consortium name="DOE Joint Genome Institute"/>
            <person name="Curtis B.A."/>
            <person name="Tanifuji G."/>
            <person name="Burki F."/>
            <person name="Gruber A."/>
            <person name="Irimia M."/>
            <person name="Maruyama S."/>
            <person name="Arias M.C."/>
            <person name="Ball S.G."/>
            <person name="Gile G.H."/>
            <person name="Hirakawa Y."/>
            <person name="Hopkins J.F."/>
            <person name="Kuo A."/>
            <person name="Rensing S.A."/>
            <person name="Schmutz J."/>
            <person name="Symeonidi A."/>
            <person name="Elias M."/>
            <person name="Eveleigh R.J."/>
            <person name="Herman E.K."/>
            <person name="Klute M.J."/>
            <person name="Nakayama T."/>
            <person name="Obornik M."/>
            <person name="Reyes-Prieto A."/>
            <person name="Armbrust E.V."/>
            <person name="Aves S.J."/>
            <person name="Beiko R.G."/>
            <person name="Coutinho P."/>
            <person name="Dacks J.B."/>
            <person name="Durnford D.G."/>
            <person name="Fast N.M."/>
            <person name="Green B.R."/>
            <person name="Grisdale C.J."/>
            <person name="Hempel F."/>
            <person name="Henrissat B."/>
            <person name="Hoppner M.P."/>
            <person name="Ishida K."/>
            <person name="Kim E."/>
            <person name="Koreny L."/>
            <person name="Kroth P.G."/>
            <person name="Liu Y."/>
            <person name="Malik S.B."/>
            <person name="Maier U.G."/>
            <person name="McRose D."/>
            <person name="Mock T."/>
            <person name="Neilson J.A."/>
            <person name="Onodera N.T."/>
            <person name="Poole A.M."/>
            <person name="Pritham E.J."/>
            <person name="Richards T.A."/>
            <person name="Rocap G."/>
            <person name="Roy S.W."/>
            <person name="Sarai C."/>
            <person name="Schaack S."/>
            <person name="Shirato S."/>
            <person name="Slamovits C.H."/>
            <person name="Spencer D.F."/>
            <person name="Suzuki S."/>
            <person name="Worden A.Z."/>
            <person name="Zauner S."/>
            <person name="Barry K."/>
            <person name="Bell C."/>
            <person name="Bharti A.K."/>
            <person name="Crow J.A."/>
            <person name="Grimwood J."/>
            <person name="Kramer R."/>
            <person name="Lindquist E."/>
            <person name="Lucas S."/>
            <person name="Salamov A."/>
            <person name="McFadden G.I."/>
            <person name="Lane C.E."/>
            <person name="Keeling P.J."/>
            <person name="Gray M.W."/>
            <person name="Grigoriev I.V."/>
            <person name="Archibald J.M."/>
        </authorList>
    </citation>
    <scope>NUCLEOTIDE SEQUENCE</scope>
    <source>
        <strain evidence="2 4">CCMP2712</strain>
    </source>
</reference>
<dbReference type="PANTHER" id="PTHR47725:SF2">
    <property type="entry name" value="UBIQUITIN-LIKE DOMAIN-CONTAINING PROTEIN"/>
    <property type="match status" value="1"/>
</dbReference>
<evidence type="ECO:0000313" key="3">
    <source>
        <dbReference type="EnsemblProtists" id="EKX39920"/>
    </source>
</evidence>
<dbReference type="SUPFAM" id="SSF54236">
    <property type="entry name" value="Ubiquitin-like"/>
    <property type="match status" value="1"/>
</dbReference>
<dbReference type="OMA" id="IHCDPTE"/>
<keyword evidence="4" id="KW-1185">Reference proteome</keyword>
<reference evidence="3" key="3">
    <citation type="submission" date="2016-03" db="UniProtKB">
        <authorList>
            <consortium name="EnsemblProtists"/>
        </authorList>
    </citation>
    <scope>IDENTIFICATION</scope>
</reference>
<dbReference type="InterPro" id="IPR000626">
    <property type="entry name" value="Ubiquitin-like_dom"/>
</dbReference>
<protein>
    <recommendedName>
        <fullName evidence="1">Ubiquitin-like domain-containing protein</fullName>
    </recommendedName>
</protein>
<dbReference type="RefSeq" id="XP_005826900.1">
    <property type="nucleotide sequence ID" value="XM_005826843.1"/>
</dbReference>
<dbReference type="InterPro" id="IPR029071">
    <property type="entry name" value="Ubiquitin-like_domsf"/>
</dbReference>
<reference evidence="4" key="2">
    <citation type="submission" date="2012-11" db="EMBL/GenBank/DDBJ databases">
        <authorList>
            <person name="Kuo A."/>
            <person name="Curtis B.A."/>
            <person name="Tanifuji G."/>
            <person name="Burki F."/>
            <person name="Gruber A."/>
            <person name="Irimia M."/>
            <person name="Maruyama S."/>
            <person name="Arias M.C."/>
            <person name="Ball S.G."/>
            <person name="Gile G.H."/>
            <person name="Hirakawa Y."/>
            <person name="Hopkins J.F."/>
            <person name="Rensing S.A."/>
            <person name="Schmutz J."/>
            <person name="Symeonidi A."/>
            <person name="Elias M."/>
            <person name="Eveleigh R.J."/>
            <person name="Herman E.K."/>
            <person name="Klute M.J."/>
            <person name="Nakayama T."/>
            <person name="Obornik M."/>
            <person name="Reyes-Prieto A."/>
            <person name="Armbrust E.V."/>
            <person name="Aves S.J."/>
            <person name="Beiko R.G."/>
            <person name="Coutinho P."/>
            <person name="Dacks J.B."/>
            <person name="Durnford D.G."/>
            <person name="Fast N.M."/>
            <person name="Green B.R."/>
            <person name="Grisdale C."/>
            <person name="Hempe F."/>
            <person name="Henrissat B."/>
            <person name="Hoppner M.P."/>
            <person name="Ishida K.-I."/>
            <person name="Kim E."/>
            <person name="Koreny L."/>
            <person name="Kroth P.G."/>
            <person name="Liu Y."/>
            <person name="Malik S.-B."/>
            <person name="Maier U.G."/>
            <person name="McRose D."/>
            <person name="Mock T."/>
            <person name="Neilson J.A."/>
            <person name="Onodera N.T."/>
            <person name="Poole A.M."/>
            <person name="Pritham E.J."/>
            <person name="Richards T.A."/>
            <person name="Rocap G."/>
            <person name="Roy S.W."/>
            <person name="Sarai C."/>
            <person name="Schaack S."/>
            <person name="Shirato S."/>
            <person name="Slamovits C.H."/>
            <person name="Spencer D.F."/>
            <person name="Suzuki S."/>
            <person name="Worden A.Z."/>
            <person name="Zauner S."/>
            <person name="Barry K."/>
            <person name="Bell C."/>
            <person name="Bharti A.K."/>
            <person name="Crow J.A."/>
            <person name="Grimwood J."/>
            <person name="Kramer R."/>
            <person name="Lindquist E."/>
            <person name="Lucas S."/>
            <person name="Salamov A."/>
            <person name="McFadden G.I."/>
            <person name="Lane C.E."/>
            <person name="Keeling P.J."/>
            <person name="Gray M.W."/>
            <person name="Grigoriev I.V."/>
            <person name="Archibald J.M."/>
        </authorList>
    </citation>
    <scope>NUCLEOTIDE SEQUENCE</scope>
    <source>
        <strain evidence="4">CCMP2712</strain>
    </source>
</reference>
<dbReference type="Proteomes" id="UP000011087">
    <property type="component" value="Unassembled WGS sequence"/>
</dbReference>
<dbReference type="Gene3D" id="3.10.20.90">
    <property type="entry name" value="Phosphatidylinositol 3-kinase Catalytic Subunit, Chain A, domain 1"/>
    <property type="match status" value="1"/>
</dbReference>
<evidence type="ECO:0000313" key="4">
    <source>
        <dbReference type="Proteomes" id="UP000011087"/>
    </source>
</evidence>
<evidence type="ECO:0000313" key="2">
    <source>
        <dbReference type="EMBL" id="EKX39920.1"/>
    </source>
</evidence>
<dbReference type="EnsemblProtists" id="EKX39920">
    <property type="protein sequence ID" value="EKX39920"/>
    <property type="gene ID" value="GUITHDRAFT_113913"/>
</dbReference>
<organism evidence="2">
    <name type="scientific">Guillardia theta (strain CCMP2712)</name>
    <name type="common">Cryptophyte</name>
    <dbReference type="NCBI Taxonomy" id="905079"/>
    <lineage>
        <taxon>Eukaryota</taxon>
        <taxon>Cryptophyceae</taxon>
        <taxon>Pyrenomonadales</taxon>
        <taxon>Geminigeraceae</taxon>
        <taxon>Guillardia</taxon>
    </lineage>
</organism>